<proteinExistence type="inferred from homology"/>
<comment type="caution">
    <text evidence="3">The sequence shown here is derived from an EMBL/GenBank/DDBJ whole genome shotgun (WGS) entry which is preliminary data.</text>
</comment>
<dbReference type="InterPro" id="IPR014710">
    <property type="entry name" value="RmlC-like_jellyroll"/>
</dbReference>
<feature type="region of interest" description="Disordered" evidence="2">
    <location>
        <begin position="1"/>
        <end position="22"/>
    </location>
</feature>
<feature type="region of interest" description="Disordered" evidence="2">
    <location>
        <begin position="260"/>
        <end position="327"/>
    </location>
</feature>
<dbReference type="PANTHER" id="PTHR13299:SF0">
    <property type="entry name" value="PEROXISOMAL MEMBRANE PROTEIN PEX16"/>
    <property type="match status" value="1"/>
</dbReference>
<dbReference type="SUPFAM" id="SSF51182">
    <property type="entry name" value="RmlC-like cupins"/>
    <property type="match status" value="1"/>
</dbReference>
<evidence type="ECO:0000313" key="3">
    <source>
        <dbReference type="EMBL" id="THH19751.1"/>
    </source>
</evidence>
<feature type="compositionally biased region" description="Low complexity" evidence="2">
    <location>
        <begin position="278"/>
        <end position="299"/>
    </location>
</feature>
<gene>
    <name evidence="3" type="ORF">EW146_g1499</name>
</gene>
<dbReference type="CDD" id="cd02231">
    <property type="entry name" value="cupin_BLL6423-like"/>
    <property type="match status" value="1"/>
</dbReference>
<evidence type="ECO:0000256" key="2">
    <source>
        <dbReference type="SAM" id="MobiDB-lite"/>
    </source>
</evidence>
<feature type="compositionally biased region" description="Pro residues" evidence="2">
    <location>
        <begin position="308"/>
        <end position="321"/>
    </location>
</feature>
<dbReference type="Proteomes" id="UP000310158">
    <property type="component" value="Unassembled WGS sequence"/>
</dbReference>
<reference evidence="3 4" key="1">
    <citation type="submission" date="2019-02" db="EMBL/GenBank/DDBJ databases">
        <title>Genome sequencing of the rare red list fungi Bondarzewia mesenterica.</title>
        <authorList>
            <person name="Buettner E."/>
            <person name="Kellner H."/>
        </authorList>
    </citation>
    <scope>NUCLEOTIDE SEQUENCE [LARGE SCALE GENOMIC DNA]</scope>
    <source>
        <strain evidence="3 4">DSM 108281</strain>
    </source>
</reference>
<dbReference type="AlphaFoldDB" id="A0A4S4M5Z8"/>
<sequence length="695" mass="77193">MDVESLKMSGPSAVGDEKSDPSWVTERLNEQDRVNAFRLSVYDRESVFCTNVADKSFLQLSRQLDEYRIQRSGSGSPVLLSHSPSMSFTLARYESFLVNNVSTISSVESTLRSITWLLPGRFKDAELASEALSAALNCMSLYHDTLLAKIIDTEPKHRPLIPPSLHTRYTRAWADNSLRYRWAARVLELTSFLELLIEMGLRRKVSDKNRWRGIVILEAIKYVPSTLHYSKSRSQLLVAFLTFRAILRLTILRVTRRPTLSPPIPERDIDPANLPPVASNASSPTLAPSSPSSSSPTTPEHLRNNHIPLPPHPLLASPAPPTTRQTSGAEDYLLSKALTTSSVKTPTALIKPLVSPKDWLAEGIYILRPLIYVMLLSNDCRTNRPLFTSLILELVSRHLRRVPSNSSALERQEYARRDRDLFWPKLEAFADGTANIPIFNLLGGFLKDWVPLIDEYYYSGACSRSGFVEHERAVLSPSPITVVRISVMYPHLSYSSLLLAFFVLANHLPLDPMPEQATAPPPPDVRRIVTTHNPQGVVIVKSDTTIPSTPILSPNIRAGDLWKTDATPTNDNNDDIDGATRKVPGFMGLVMPRGTTFRFTDLGPGEVVGMHRSSSVDYNVLIQGELVLIMDNGAETYLKNPGDVIVQRGTVHGWRNPGTAWTRWACVVVDAEPASVGGTVLEPMWGGPAIESEEK</sequence>
<accession>A0A4S4M5Z8</accession>
<comment type="similarity">
    <text evidence="1">Belongs to the peroxin-16 family.</text>
</comment>
<dbReference type="Pfam" id="PF08610">
    <property type="entry name" value="Pex16"/>
    <property type="match status" value="1"/>
</dbReference>
<dbReference type="OrthoDB" id="2021143at2759"/>
<keyword evidence="4" id="KW-1185">Reference proteome</keyword>
<dbReference type="InterPro" id="IPR011051">
    <property type="entry name" value="RmlC_Cupin_sf"/>
</dbReference>
<dbReference type="InterPro" id="IPR013919">
    <property type="entry name" value="Pex16"/>
</dbReference>
<organism evidence="3 4">
    <name type="scientific">Bondarzewia mesenterica</name>
    <dbReference type="NCBI Taxonomy" id="1095465"/>
    <lineage>
        <taxon>Eukaryota</taxon>
        <taxon>Fungi</taxon>
        <taxon>Dikarya</taxon>
        <taxon>Basidiomycota</taxon>
        <taxon>Agaricomycotina</taxon>
        <taxon>Agaricomycetes</taxon>
        <taxon>Russulales</taxon>
        <taxon>Bondarzewiaceae</taxon>
        <taxon>Bondarzewia</taxon>
    </lineage>
</organism>
<evidence type="ECO:0000256" key="1">
    <source>
        <dbReference type="ARBA" id="ARBA00009505"/>
    </source>
</evidence>
<dbReference type="GO" id="GO:0007031">
    <property type="term" value="P:peroxisome organization"/>
    <property type="evidence" value="ECO:0007669"/>
    <property type="project" value="TreeGrafter"/>
</dbReference>
<dbReference type="PANTHER" id="PTHR13299">
    <property type="entry name" value="PEROXISOMAL MEMBRANE PROTEIN PEX16"/>
    <property type="match status" value="1"/>
</dbReference>
<dbReference type="Gene3D" id="2.60.120.10">
    <property type="entry name" value="Jelly Rolls"/>
    <property type="match status" value="1"/>
</dbReference>
<protein>
    <submittedName>
        <fullName evidence="3">Uncharacterized protein</fullName>
    </submittedName>
</protein>
<dbReference type="GO" id="GO:0005778">
    <property type="term" value="C:peroxisomal membrane"/>
    <property type="evidence" value="ECO:0007669"/>
    <property type="project" value="TreeGrafter"/>
</dbReference>
<evidence type="ECO:0000313" key="4">
    <source>
        <dbReference type="Proteomes" id="UP000310158"/>
    </source>
</evidence>
<dbReference type="EMBL" id="SGPL01000037">
    <property type="protein sequence ID" value="THH19751.1"/>
    <property type="molecule type" value="Genomic_DNA"/>
</dbReference>
<name>A0A4S4M5Z8_9AGAM</name>